<dbReference type="AlphaFoldDB" id="A0A9P2TA85"/>
<dbReference type="InterPro" id="IPR050147">
    <property type="entry name" value="Ser/Thr_Dehydratase"/>
</dbReference>
<dbReference type="SUPFAM" id="SSF53686">
    <property type="entry name" value="Tryptophan synthase beta subunit-like PLP-dependent enzymes"/>
    <property type="match status" value="1"/>
</dbReference>
<reference evidence="5 6" key="1">
    <citation type="journal article" date="2013" name="Genome Announc.">
        <title>Draft Genome Sequence of the Lignocellulose Decomposer Thermobifida fusca Strain TM51.</title>
        <authorList>
            <person name="Toth A."/>
            <person name="Barna T."/>
            <person name="Nagy I."/>
            <person name="Horvath B."/>
            <person name="Nagy I."/>
            <person name="Tancsics A."/>
            <person name="Kriszt B."/>
            <person name="Baka E."/>
            <person name="Fekete C."/>
            <person name="Kukolya J."/>
        </authorList>
    </citation>
    <scope>NUCLEOTIDE SEQUENCE [LARGE SCALE GENOMIC DNA]</scope>
    <source>
        <strain evidence="5 6">TM51</strain>
    </source>
</reference>
<dbReference type="GO" id="GO:0006567">
    <property type="term" value="P:L-threonine catabolic process"/>
    <property type="evidence" value="ECO:0007669"/>
    <property type="project" value="TreeGrafter"/>
</dbReference>
<sequence length="310" mass="32248">MTSRITVSRQVPTTFDVHLAVQRTAPYLRRTPLLRTRLRGRPLLLKLEHLQLTGAFKLRGALNALLTGDRGERVVTASGGNHGLGVATAAHLLGGTATVYVPETVPAVKERRLRDAGADVVRAGTEYAAAEAAARAYADTEGLRYIHAYNDPDVVAGQGTLGHEIVADAPDCDAVAVAVGGGGLAAGVSLGIGDERLTVAVEPRGCASLHAAFAAGEPVDTPVDSVAASALGASRVGDIPFAVLRDRNVTSTLVSDPEILAARDLLWEEFRIAVEPAAATPMAAWLAGHVPGELPCVVICGANADWRPLD</sequence>
<keyword evidence="6" id="KW-1185">Reference proteome</keyword>
<dbReference type="GO" id="GO:0003941">
    <property type="term" value="F:L-serine ammonia-lyase activity"/>
    <property type="evidence" value="ECO:0007669"/>
    <property type="project" value="TreeGrafter"/>
</dbReference>
<dbReference type="PROSITE" id="PS00165">
    <property type="entry name" value="DEHYDRATASE_SER_THR"/>
    <property type="match status" value="1"/>
</dbReference>
<dbReference type="Proteomes" id="UP000014184">
    <property type="component" value="Unassembled WGS sequence"/>
</dbReference>
<keyword evidence="3" id="KW-0456">Lyase</keyword>
<dbReference type="GO" id="GO:0004794">
    <property type="term" value="F:threonine deaminase activity"/>
    <property type="evidence" value="ECO:0007669"/>
    <property type="project" value="TreeGrafter"/>
</dbReference>
<evidence type="ECO:0000313" key="5">
    <source>
        <dbReference type="EMBL" id="EOR71188.1"/>
    </source>
</evidence>
<gene>
    <name evidence="5" type="ORF">TM51_08986</name>
</gene>
<dbReference type="EMBL" id="AOSG01000047">
    <property type="protein sequence ID" value="EOR71188.1"/>
    <property type="molecule type" value="Genomic_DNA"/>
</dbReference>
<evidence type="ECO:0000256" key="3">
    <source>
        <dbReference type="ARBA" id="ARBA00023239"/>
    </source>
</evidence>
<evidence type="ECO:0000313" key="6">
    <source>
        <dbReference type="Proteomes" id="UP000014184"/>
    </source>
</evidence>
<dbReference type="NCBIfam" id="NF006094">
    <property type="entry name" value="PRK08246.1"/>
    <property type="match status" value="1"/>
</dbReference>
<dbReference type="PANTHER" id="PTHR48078:SF6">
    <property type="entry name" value="L-THREONINE DEHYDRATASE CATABOLIC TDCB"/>
    <property type="match status" value="1"/>
</dbReference>
<comment type="cofactor">
    <cofactor evidence="1">
        <name>pyridoxal 5'-phosphate</name>
        <dbReference type="ChEBI" id="CHEBI:597326"/>
    </cofactor>
</comment>
<evidence type="ECO:0000256" key="1">
    <source>
        <dbReference type="ARBA" id="ARBA00001933"/>
    </source>
</evidence>
<name>A0A9P2TA85_THEFU</name>
<proteinExistence type="predicted"/>
<organism evidence="5 6">
    <name type="scientific">Thermobifida fusca TM51</name>
    <dbReference type="NCBI Taxonomy" id="1169414"/>
    <lineage>
        <taxon>Bacteria</taxon>
        <taxon>Bacillati</taxon>
        <taxon>Actinomycetota</taxon>
        <taxon>Actinomycetes</taxon>
        <taxon>Streptosporangiales</taxon>
        <taxon>Nocardiopsidaceae</taxon>
        <taxon>Thermobifida</taxon>
    </lineage>
</organism>
<feature type="domain" description="Tryptophan synthase beta chain-like PALP" evidence="4">
    <location>
        <begin position="27"/>
        <end position="301"/>
    </location>
</feature>
<dbReference type="PANTHER" id="PTHR48078">
    <property type="entry name" value="THREONINE DEHYDRATASE, MITOCHONDRIAL-RELATED"/>
    <property type="match status" value="1"/>
</dbReference>
<keyword evidence="2" id="KW-0663">Pyridoxal phosphate</keyword>
<dbReference type="RefSeq" id="WP_011292167.1">
    <property type="nucleotide sequence ID" value="NZ_AOSG01000047.1"/>
</dbReference>
<accession>A0A9P2TA85</accession>
<comment type="caution">
    <text evidence="5">The sequence shown here is derived from an EMBL/GenBank/DDBJ whole genome shotgun (WGS) entry which is preliminary data.</text>
</comment>
<dbReference type="GO" id="GO:0009097">
    <property type="term" value="P:isoleucine biosynthetic process"/>
    <property type="evidence" value="ECO:0007669"/>
    <property type="project" value="TreeGrafter"/>
</dbReference>
<dbReference type="InterPro" id="IPR001926">
    <property type="entry name" value="TrpB-like_PALP"/>
</dbReference>
<evidence type="ECO:0000259" key="4">
    <source>
        <dbReference type="Pfam" id="PF00291"/>
    </source>
</evidence>
<dbReference type="InterPro" id="IPR036052">
    <property type="entry name" value="TrpB-like_PALP_sf"/>
</dbReference>
<evidence type="ECO:0000256" key="2">
    <source>
        <dbReference type="ARBA" id="ARBA00022898"/>
    </source>
</evidence>
<dbReference type="Gene3D" id="3.40.50.1100">
    <property type="match status" value="2"/>
</dbReference>
<dbReference type="GO" id="GO:0006565">
    <property type="term" value="P:L-serine catabolic process"/>
    <property type="evidence" value="ECO:0007669"/>
    <property type="project" value="TreeGrafter"/>
</dbReference>
<dbReference type="GO" id="GO:0030170">
    <property type="term" value="F:pyridoxal phosphate binding"/>
    <property type="evidence" value="ECO:0007669"/>
    <property type="project" value="InterPro"/>
</dbReference>
<protein>
    <submittedName>
        <fullName evidence="5">Threonine dehydratase</fullName>
    </submittedName>
</protein>
<dbReference type="InterPro" id="IPR000634">
    <property type="entry name" value="Ser/Thr_deHydtase_PyrdxlP-BS"/>
</dbReference>
<dbReference type="Pfam" id="PF00291">
    <property type="entry name" value="PALP"/>
    <property type="match status" value="1"/>
</dbReference>